<sequence length="110" mass="12694">MAEKRKVLNEAGNRHGKRRENVPIKAEAQSQKDRMLKKEAPKRIVRANLNPEIKRKLAGQEIISKGINQSSGKKNSFQQVKQRSTLPKRTNQKIQKRMNPRSKPRSGEKK</sequence>
<feature type="region of interest" description="Disordered" evidence="1">
    <location>
        <begin position="64"/>
        <end position="110"/>
    </location>
</feature>
<proteinExistence type="predicted"/>
<dbReference type="EMBL" id="NGKW01000002">
    <property type="protein sequence ID" value="OTN95231.1"/>
    <property type="molecule type" value="Genomic_DNA"/>
</dbReference>
<dbReference type="EMBL" id="NGKW01000010">
    <property type="protein sequence ID" value="OTN86794.1"/>
    <property type="molecule type" value="Genomic_DNA"/>
</dbReference>
<feature type="region of interest" description="Disordered" evidence="1">
    <location>
        <begin position="1"/>
        <end position="37"/>
    </location>
</feature>
<accession>A0A242B0S4</accession>
<evidence type="ECO:0000313" key="2">
    <source>
        <dbReference type="EMBL" id="OTN86794.1"/>
    </source>
</evidence>
<dbReference type="Proteomes" id="UP000194885">
    <property type="component" value="Unassembled WGS sequence"/>
</dbReference>
<feature type="compositionally biased region" description="Basic residues" evidence="1">
    <location>
        <begin position="90"/>
        <end position="104"/>
    </location>
</feature>
<comment type="caution">
    <text evidence="2">The sequence shown here is derived from an EMBL/GenBank/DDBJ whole genome shotgun (WGS) entry which is preliminary data.</text>
</comment>
<evidence type="ECO:0000313" key="4">
    <source>
        <dbReference type="Proteomes" id="UP000194885"/>
    </source>
</evidence>
<reference evidence="2 4" key="1">
    <citation type="submission" date="2017-05" db="EMBL/GenBank/DDBJ databases">
        <title>The Genome Sequence of Enterococcus faecium 7H8_DIV0219.</title>
        <authorList>
            <consortium name="The Broad Institute Genomics Platform"/>
            <consortium name="The Broad Institute Genomic Center for Infectious Diseases"/>
            <person name="Earl A."/>
            <person name="Manson A."/>
            <person name="Schwartman J."/>
            <person name="Gilmore M."/>
            <person name="Abouelleil A."/>
            <person name="Cao P."/>
            <person name="Chapman S."/>
            <person name="Cusick C."/>
            <person name="Shea T."/>
            <person name="Young S."/>
            <person name="Neafsey D."/>
            <person name="Nusbaum C."/>
            <person name="Birren B."/>
        </authorList>
    </citation>
    <scope>NUCLEOTIDE SEQUENCE [LARGE SCALE GENOMIC DNA]</scope>
    <source>
        <strain evidence="2 4">7H8_DIV0219</strain>
    </source>
</reference>
<evidence type="ECO:0000256" key="1">
    <source>
        <dbReference type="SAM" id="MobiDB-lite"/>
    </source>
</evidence>
<gene>
    <name evidence="3" type="ORF">A5810_001480</name>
    <name evidence="2" type="ORF">A5810_002917</name>
</gene>
<evidence type="ECO:0000313" key="3">
    <source>
        <dbReference type="EMBL" id="OTN95231.1"/>
    </source>
</evidence>
<feature type="compositionally biased region" description="Polar residues" evidence="1">
    <location>
        <begin position="66"/>
        <end position="89"/>
    </location>
</feature>
<name>A0A242B0S4_ENTFC</name>
<protein>
    <submittedName>
        <fullName evidence="2">Conjugative transposon protein</fullName>
    </submittedName>
</protein>
<dbReference type="AlphaFoldDB" id="A0A242B0S4"/>
<organism evidence="2 4">
    <name type="scientific">Enterococcus faecium</name>
    <name type="common">Streptococcus faecium</name>
    <dbReference type="NCBI Taxonomy" id="1352"/>
    <lineage>
        <taxon>Bacteria</taxon>
        <taxon>Bacillati</taxon>
        <taxon>Bacillota</taxon>
        <taxon>Bacilli</taxon>
        <taxon>Lactobacillales</taxon>
        <taxon>Enterococcaceae</taxon>
        <taxon>Enterococcus</taxon>
    </lineage>
</organism>